<dbReference type="PROSITE" id="PS00562">
    <property type="entry name" value="CBM1_1"/>
    <property type="match status" value="1"/>
</dbReference>
<evidence type="ECO:0000256" key="3">
    <source>
        <dbReference type="ARBA" id="ARBA00023001"/>
    </source>
</evidence>
<dbReference type="EMBL" id="SSOP01000109">
    <property type="protein sequence ID" value="KAB5591357.1"/>
    <property type="molecule type" value="Genomic_DNA"/>
</dbReference>
<dbReference type="PROSITE" id="PS51164">
    <property type="entry name" value="CBM1_2"/>
    <property type="match status" value="1"/>
</dbReference>
<dbReference type="CDD" id="cd15482">
    <property type="entry name" value="Sialidase_non-viral"/>
    <property type="match status" value="1"/>
</dbReference>
<evidence type="ECO:0000256" key="5">
    <source>
        <dbReference type="ARBA" id="ARBA00023295"/>
    </source>
</evidence>
<name>A0A5N5QJ86_9AGAM</name>
<dbReference type="GO" id="GO:0005576">
    <property type="term" value="C:extracellular region"/>
    <property type="evidence" value="ECO:0007669"/>
    <property type="project" value="InterPro"/>
</dbReference>
<dbReference type="InterPro" id="IPR000254">
    <property type="entry name" value="CBD"/>
</dbReference>
<reference evidence="10 11" key="1">
    <citation type="journal article" date="2019" name="Fungal Biol. Biotechnol.">
        <title>Draft genome sequence of fastidious pathogen Ceratobasidium theobromae, which causes vascular-streak dieback in Theobroma cacao.</title>
        <authorList>
            <person name="Ali S.S."/>
            <person name="Asman A."/>
            <person name="Shao J."/>
            <person name="Firmansyah A.P."/>
            <person name="Susilo A.W."/>
            <person name="Rosmana A."/>
            <person name="McMahon P."/>
            <person name="Junaid M."/>
            <person name="Guest D."/>
            <person name="Kheng T.Y."/>
            <person name="Meinhardt L.W."/>
            <person name="Bailey B.A."/>
        </authorList>
    </citation>
    <scope>NUCLEOTIDE SEQUENCE [LARGE SCALE GENOMIC DNA]</scope>
    <source>
        <strain evidence="10 11">CT2</strain>
    </source>
</reference>
<dbReference type="GO" id="GO:0010411">
    <property type="term" value="P:xyloglucan metabolic process"/>
    <property type="evidence" value="ECO:0007669"/>
    <property type="project" value="TreeGrafter"/>
</dbReference>
<dbReference type="OrthoDB" id="2151161at2759"/>
<protein>
    <submittedName>
        <fullName evidence="10">Glycoside hydrolase family 74 protein</fullName>
    </submittedName>
</protein>
<evidence type="ECO:0000256" key="6">
    <source>
        <dbReference type="ARBA" id="ARBA00023326"/>
    </source>
</evidence>
<sequence length="822" mass="86592">MLTSLPLAALAAAVPLARAATSTQTYTWKSIVFNPTEKGLAYARTDIGGLYKLNTDDTWTALTDFADNAHWNYWGVDALATDPVDTKRVYIATGMYTNSWDPNNGQIMRSSDYGKTWSTTTLPFKVGGNMPGRGLGERLVVDPNNNSILFFGARSGNGLYKSTDYGVTWSKVTSFTNTGTYIPDASDTSGYNNDKIGIAWVTFDKSSGTSGTATPRIFVGVANTGANSIFVSNDGGATWSAVSGQNTTYMPHRGVISPSDKILYVTYNNGAGPYDGTLGSVYKYFISNGTWVDITPVSGSDLYFGFGGLSVDIQKPGTLMVAAVNSWWPDGQIFRSNNSGASWTRLWDWASYPNMNRYYKYDTSLAPWLSVVDSTDTKQIGWMMESLSINPFDSDHWLYGTGATIYGGRDLTKWDTVHNVTLKSLADGIEETAVQSLISPPSGPNLLSGVYDVGGFVHSDFAVAPKTMYVNPRWASTVDLDFAGNKPTNIVRLGNSGTDGTKQVALSTDSGASWSQDYGAPDGNYGGKIALSADGDTVLWRNSNGTRVSRYTNAFTAVTGIGSDAVIASDKKNNTIFYAASGSKFYISTNNGVSFTATAGSLGSSTAPVKIVVNLNTSGDLWVSTDKGLFHSANFGASFTADSSVTAAWAIGLGAPKTTGGYPALFIAGTIGGVVGYYRTDDAGVNWIQINDATHGFGAASANVLTGDPRVYGRVYIGTNGRGIFYGDTAGTAPANTATATSTTAAVSSTTTTAAATTTTTTSKVTSSTATSATTTSSAATSTATASAYGQCGGQGWTGPTACPTGWTCVYSNAFYSQCLQQ</sequence>
<feature type="domain" description="CBM1" evidence="9">
    <location>
        <begin position="784"/>
        <end position="820"/>
    </location>
</feature>
<feature type="chain" id="PRO_5024447430" evidence="8">
    <location>
        <begin position="20"/>
        <end position="822"/>
    </location>
</feature>
<feature type="signal peptide" evidence="8">
    <location>
        <begin position="1"/>
        <end position="19"/>
    </location>
</feature>
<dbReference type="InterPro" id="IPR035971">
    <property type="entry name" value="CBD_sf"/>
</dbReference>
<dbReference type="GO" id="GO:0030248">
    <property type="term" value="F:cellulose binding"/>
    <property type="evidence" value="ECO:0007669"/>
    <property type="project" value="InterPro"/>
</dbReference>
<keyword evidence="11" id="KW-1185">Reference proteome</keyword>
<keyword evidence="2 10" id="KW-0378">Hydrolase</keyword>
<evidence type="ECO:0000256" key="4">
    <source>
        <dbReference type="ARBA" id="ARBA00023277"/>
    </source>
</evidence>
<evidence type="ECO:0000259" key="9">
    <source>
        <dbReference type="PROSITE" id="PS51164"/>
    </source>
</evidence>
<gene>
    <name evidence="10" type="ORF">CTheo_5186</name>
</gene>
<dbReference type="Gene3D" id="2.130.10.10">
    <property type="entry name" value="YVTN repeat-like/Quinoprotein amine dehydrogenase"/>
    <property type="match status" value="2"/>
</dbReference>
<dbReference type="InterPro" id="IPR052025">
    <property type="entry name" value="Xyloglucanase_GH74"/>
</dbReference>
<dbReference type="InterPro" id="IPR015943">
    <property type="entry name" value="WD40/YVTN_repeat-like_dom_sf"/>
</dbReference>
<dbReference type="SMART" id="SM00236">
    <property type="entry name" value="fCBD"/>
    <property type="match status" value="1"/>
</dbReference>
<keyword evidence="6" id="KW-0624">Polysaccharide degradation</keyword>
<dbReference type="PANTHER" id="PTHR43739">
    <property type="entry name" value="XYLOGLUCANASE (EUROFUNG)"/>
    <property type="match status" value="1"/>
</dbReference>
<dbReference type="Pfam" id="PF00734">
    <property type="entry name" value="CBM_1"/>
    <property type="match status" value="1"/>
</dbReference>
<dbReference type="AlphaFoldDB" id="A0A5N5QJ86"/>
<dbReference type="SUPFAM" id="SSF57180">
    <property type="entry name" value="Cellulose-binding domain"/>
    <property type="match status" value="1"/>
</dbReference>
<keyword evidence="3" id="KW-0136">Cellulose degradation</keyword>
<evidence type="ECO:0000313" key="11">
    <source>
        <dbReference type="Proteomes" id="UP000383932"/>
    </source>
</evidence>
<dbReference type="PANTHER" id="PTHR43739:SF2">
    <property type="entry name" value="OLIGOXYLOGLUCAN-REDUCING END-SPECIFIC XYLOGLUCANASE-RELATED"/>
    <property type="match status" value="1"/>
</dbReference>
<dbReference type="GO" id="GO:0030245">
    <property type="term" value="P:cellulose catabolic process"/>
    <property type="evidence" value="ECO:0007669"/>
    <property type="project" value="UniProtKB-KW"/>
</dbReference>
<dbReference type="Proteomes" id="UP000383932">
    <property type="component" value="Unassembled WGS sequence"/>
</dbReference>
<dbReference type="GO" id="GO:0016798">
    <property type="term" value="F:hydrolase activity, acting on glycosyl bonds"/>
    <property type="evidence" value="ECO:0007669"/>
    <property type="project" value="UniProtKB-KW"/>
</dbReference>
<evidence type="ECO:0000256" key="1">
    <source>
        <dbReference type="ARBA" id="ARBA00022729"/>
    </source>
</evidence>
<accession>A0A5N5QJ86</accession>
<dbReference type="FunFam" id="2.130.10.10:FF:000534">
    <property type="entry name" value="Xyloglucanase Xgh74A"/>
    <property type="match status" value="1"/>
</dbReference>
<evidence type="ECO:0000256" key="7">
    <source>
        <dbReference type="ARBA" id="ARBA00037986"/>
    </source>
</evidence>
<comment type="caution">
    <text evidence="10">The sequence shown here is derived from an EMBL/GenBank/DDBJ whole genome shotgun (WGS) entry which is preliminary data.</text>
</comment>
<comment type="similarity">
    <text evidence="7">Belongs to the glycosyl hydrolase 74 family.</text>
</comment>
<keyword evidence="1 8" id="KW-0732">Signal</keyword>
<keyword evidence="5" id="KW-0326">Glycosidase</keyword>
<proteinExistence type="inferred from homology"/>
<dbReference type="SUPFAM" id="SSF110296">
    <property type="entry name" value="Oligoxyloglucan reducing end-specific cellobiohydrolase"/>
    <property type="match status" value="2"/>
</dbReference>
<evidence type="ECO:0000313" key="10">
    <source>
        <dbReference type="EMBL" id="KAB5591357.1"/>
    </source>
</evidence>
<organism evidence="10 11">
    <name type="scientific">Ceratobasidium theobromae</name>
    <dbReference type="NCBI Taxonomy" id="1582974"/>
    <lineage>
        <taxon>Eukaryota</taxon>
        <taxon>Fungi</taxon>
        <taxon>Dikarya</taxon>
        <taxon>Basidiomycota</taxon>
        <taxon>Agaricomycotina</taxon>
        <taxon>Agaricomycetes</taxon>
        <taxon>Cantharellales</taxon>
        <taxon>Ceratobasidiaceae</taxon>
        <taxon>Ceratobasidium</taxon>
    </lineage>
</organism>
<keyword evidence="4" id="KW-0119">Carbohydrate metabolism</keyword>
<evidence type="ECO:0000256" key="2">
    <source>
        <dbReference type="ARBA" id="ARBA00022801"/>
    </source>
</evidence>
<evidence type="ECO:0000256" key="8">
    <source>
        <dbReference type="SAM" id="SignalP"/>
    </source>
</evidence>